<dbReference type="Gene3D" id="1.20.120.530">
    <property type="entry name" value="GntR ligand-binding domain-like"/>
    <property type="match status" value="1"/>
</dbReference>
<proteinExistence type="predicted"/>
<reference evidence="5 6" key="1">
    <citation type="submission" date="2016-12" db="EMBL/GenBank/DDBJ databases">
        <authorList>
            <person name="Song W.-J."/>
            <person name="Kurnit D.M."/>
        </authorList>
    </citation>
    <scope>NUCLEOTIDE SEQUENCE [LARGE SCALE GENOMIC DNA]</scope>
    <source>
        <strain evidence="5 6">IMCC3135</strain>
    </source>
</reference>
<gene>
    <name evidence="5" type="primary">rspR_10</name>
    <name evidence="5" type="ORF">IMCC3135_30620</name>
</gene>
<organism evidence="5 6">
    <name type="scientific">Granulosicoccus antarcticus IMCC3135</name>
    <dbReference type="NCBI Taxonomy" id="1192854"/>
    <lineage>
        <taxon>Bacteria</taxon>
        <taxon>Pseudomonadati</taxon>
        <taxon>Pseudomonadota</taxon>
        <taxon>Gammaproteobacteria</taxon>
        <taxon>Chromatiales</taxon>
        <taxon>Granulosicoccaceae</taxon>
        <taxon>Granulosicoccus</taxon>
    </lineage>
</organism>
<protein>
    <submittedName>
        <fullName evidence="5">HTH-type transcriptional repressor RspR</fullName>
    </submittedName>
</protein>
<dbReference type="AlphaFoldDB" id="A0A2Z2NY10"/>
<dbReference type="InterPro" id="IPR000524">
    <property type="entry name" value="Tscrpt_reg_HTH_GntR"/>
</dbReference>
<evidence type="ECO:0000313" key="6">
    <source>
        <dbReference type="Proteomes" id="UP000250079"/>
    </source>
</evidence>
<dbReference type="PANTHER" id="PTHR43537:SF53">
    <property type="entry name" value="HTH-TYPE TRANSCRIPTIONAL REPRESSOR NANR"/>
    <property type="match status" value="1"/>
</dbReference>
<dbReference type="GO" id="GO:0003700">
    <property type="term" value="F:DNA-binding transcription factor activity"/>
    <property type="evidence" value="ECO:0007669"/>
    <property type="project" value="InterPro"/>
</dbReference>
<keyword evidence="6" id="KW-1185">Reference proteome</keyword>
<dbReference type="GO" id="GO:0003677">
    <property type="term" value="F:DNA binding"/>
    <property type="evidence" value="ECO:0007669"/>
    <property type="project" value="UniProtKB-KW"/>
</dbReference>
<dbReference type="SUPFAM" id="SSF46785">
    <property type="entry name" value="Winged helix' DNA-binding domain"/>
    <property type="match status" value="1"/>
</dbReference>
<keyword evidence="2" id="KW-0238">DNA-binding</keyword>
<dbReference type="SMART" id="SM00895">
    <property type="entry name" value="FCD"/>
    <property type="match status" value="1"/>
</dbReference>
<evidence type="ECO:0000256" key="2">
    <source>
        <dbReference type="ARBA" id="ARBA00023125"/>
    </source>
</evidence>
<dbReference type="PANTHER" id="PTHR43537">
    <property type="entry name" value="TRANSCRIPTIONAL REGULATOR, GNTR FAMILY"/>
    <property type="match status" value="1"/>
</dbReference>
<feature type="domain" description="HTH gntR-type" evidence="4">
    <location>
        <begin position="7"/>
        <end position="74"/>
    </location>
</feature>
<dbReference type="RefSeq" id="WP_088920978.1">
    <property type="nucleotide sequence ID" value="NZ_CP018632.1"/>
</dbReference>
<evidence type="ECO:0000256" key="3">
    <source>
        <dbReference type="ARBA" id="ARBA00023163"/>
    </source>
</evidence>
<sequence>MTSAKQPFNGMIVYQRLRRAILEQALLPGTRLREDAIGEQFGVSRTIVRQALVRLETEHLVETQRNRGSCVAEPSLDEAEQIFEIRHCLEGEVIRRLVDRISVIGLESLDSHVAHEARVQGKNGPASIRLAGEFHILLAELTGNKILANYVSELVTRCSLILAMYSRSHSSDCAVNEHRSIIQAIRDKDIKSAMTIMDHHLGAVQGRADLSGDEKDNLQSVLARYAEDPPA</sequence>
<dbReference type="Proteomes" id="UP000250079">
    <property type="component" value="Chromosome"/>
</dbReference>
<dbReference type="Pfam" id="PF00392">
    <property type="entry name" value="GntR"/>
    <property type="match status" value="1"/>
</dbReference>
<dbReference type="SUPFAM" id="SSF48008">
    <property type="entry name" value="GntR ligand-binding domain-like"/>
    <property type="match status" value="1"/>
</dbReference>
<dbReference type="InterPro" id="IPR036390">
    <property type="entry name" value="WH_DNA-bd_sf"/>
</dbReference>
<dbReference type="InterPro" id="IPR011711">
    <property type="entry name" value="GntR_C"/>
</dbReference>
<dbReference type="OrthoDB" id="6627771at2"/>
<name>A0A2Z2NY10_9GAMM</name>
<accession>A0A2Z2NY10</accession>
<dbReference type="InterPro" id="IPR036388">
    <property type="entry name" value="WH-like_DNA-bd_sf"/>
</dbReference>
<dbReference type="KEGG" id="gai:IMCC3135_30620"/>
<keyword evidence="3" id="KW-0804">Transcription</keyword>
<evidence type="ECO:0000313" key="5">
    <source>
        <dbReference type="EMBL" id="ASJ76173.1"/>
    </source>
</evidence>
<evidence type="ECO:0000259" key="4">
    <source>
        <dbReference type="PROSITE" id="PS50949"/>
    </source>
</evidence>
<dbReference type="PROSITE" id="PS50949">
    <property type="entry name" value="HTH_GNTR"/>
    <property type="match status" value="1"/>
</dbReference>
<dbReference type="SMART" id="SM00345">
    <property type="entry name" value="HTH_GNTR"/>
    <property type="match status" value="1"/>
</dbReference>
<dbReference type="Pfam" id="PF07729">
    <property type="entry name" value="FCD"/>
    <property type="match status" value="1"/>
</dbReference>
<evidence type="ECO:0000256" key="1">
    <source>
        <dbReference type="ARBA" id="ARBA00023015"/>
    </source>
</evidence>
<dbReference type="InterPro" id="IPR008920">
    <property type="entry name" value="TF_FadR/GntR_C"/>
</dbReference>
<dbReference type="EMBL" id="CP018632">
    <property type="protein sequence ID" value="ASJ76173.1"/>
    <property type="molecule type" value="Genomic_DNA"/>
</dbReference>
<keyword evidence="1" id="KW-0805">Transcription regulation</keyword>
<dbReference type="Gene3D" id="1.10.10.10">
    <property type="entry name" value="Winged helix-like DNA-binding domain superfamily/Winged helix DNA-binding domain"/>
    <property type="match status" value="1"/>
</dbReference>
<dbReference type="CDD" id="cd07377">
    <property type="entry name" value="WHTH_GntR"/>
    <property type="match status" value="1"/>
</dbReference>